<accession>A0A644TX18</accession>
<comment type="caution">
    <text evidence="1">The sequence shown here is derived from an EMBL/GenBank/DDBJ whole genome shotgun (WGS) entry which is preliminary data.</text>
</comment>
<organism evidence="1">
    <name type="scientific">bioreactor metagenome</name>
    <dbReference type="NCBI Taxonomy" id="1076179"/>
    <lineage>
        <taxon>unclassified sequences</taxon>
        <taxon>metagenomes</taxon>
        <taxon>ecological metagenomes</taxon>
    </lineage>
</organism>
<reference evidence="1" key="1">
    <citation type="submission" date="2019-08" db="EMBL/GenBank/DDBJ databases">
        <authorList>
            <person name="Kucharzyk K."/>
            <person name="Murdoch R.W."/>
            <person name="Higgins S."/>
            <person name="Loffler F."/>
        </authorList>
    </citation>
    <scope>NUCLEOTIDE SEQUENCE</scope>
</reference>
<name>A0A644TX18_9ZZZZ</name>
<dbReference type="EMBL" id="VSSQ01000052">
    <property type="protein sequence ID" value="MPL70251.1"/>
    <property type="molecule type" value="Genomic_DNA"/>
</dbReference>
<protein>
    <submittedName>
        <fullName evidence="1">Uncharacterized protein</fullName>
    </submittedName>
</protein>
<evidence type="ECO:0000313" key="1">
    <source>
        <dbReference type="EMBL" id="MPL70251.1"/>
    </source>
</evidence>
<sequence length="133" mass="15098">MSLLASAWQAQYADRMRKLSFCLFLAALLIVVIPDFHVFGDTSDAQIALRVVSDAATKLAAKEMDYESGEYNILRKAGFSDSEIREFMRPILEKASFSGQDIIKYFSLFDPNYHGEELKRLDDHGKIVDNLLN</sequence>
<proteinExistence type="predicted"/>
<gene>
    <name evidence="1" type="ORF">SDC9_16006</name>
</gene>
<dbReference type="AlphaFoldDB" id="A0A644TX18"/>